<feature type="transmembrane region" description="Helical" evidence="7">
    <location>
        <begin position="152"/>
        <end position="174"/>
    </location>
</feature>
<feature type="domain" description="Rhodopsin" evidence="8">
    <location>
        <begin position="26"/>
        <end position="306"/>
    </location>
</feature>
<dbReference type="GO" id="GO:0016020">
    <property type="term" value="C:membrane"/>
    <property type="evidence" value="ECO:0007669"/>
    <property type="project" value="UniProtKB-SubCell"/>
</dbReference>
<protein>
    <recommendedName>
        <fullName evidence="8">Rhodopsin domain-containing protein</fullName>
    </recommendedName>
</protein>
<name>A0A8T9CFM6_9HELO</name>
<sequence length="414" mass="46101">MSTTSHQGLTALSSAMLGLSTIAVGLRFYTRNLQRAVLKADDWIMIPTLADVKLSAVASGDNGNRLLRYEWLPQISGEEGQCLFLSLSGLQQKVLGYPTPTDHKIPVSTAAMTSKVLYMAFDWFSMATLGCIKISALFFYHRLFCVGRQWNLFKGLVITSVGVVVLWTCAFMILTGLQCGTHFSALWIKADYKKYCHISYPYLLGFAISDFLLDLWIICLPIPQIWAIKSTNGRKFAIMGVFALAFVYGFGACIARMVVYIQIAHAGPQDHDDPRLVNTKGIYLSVLEAGLSCVAVNLPTLWYLISKATPNKVLRGIWSIVSLGSIRSPSPTSSRIWQRSRQSQPPHPYQNSDGKRKSLASSSQSYLHRPDAIEIETFATHDIESRVRKSTILPTNVQVTKTLSQVSEYLKVKE</sequence>
<feature type="transmembrane region" description="Helical" evidence="7">
    <location>
        <begin position="236"/>
        <end position="261"/>
    </location>
</feature>
<proteinExistence type="inferred from homology"/>
<evidence type="ECO:0000256" key="1">
    <source>
        <dbReference type="ARBA" id="ARBA00004141"/>
    </source>
</evidence>
<keyword evidence="2 7" id="KW-0812">Transmembrane</keyword>
<dbReference type="Pfam" id="PF20684">
    <property type="entry name" value="Fung_rhodopsin"/>
    <property type="match status" value="1"/>
</dbReference>
<dbReference type="EMBL" id="QGMK01000095">
    <property type="protein sequence ID" value="TVY84311.1"/>
    <property type="molecule type" value="Genomic_DNA"/>
</dbReference>
<dbReference type="PANTHER" id="PTHR33048">
    <property type="entry name" value="PTH11-LIKE INTEGRAL MEMBRANE PROTEIN (AFU_ORTHOLOGUE AFUA_5G11245)"/>
    <property type="match status" value="1"/>
</dbReference>
<evidence type="ECO:0000256" key="7">
    <source>
        <dbReference type="SAM" id="Phobius"/>
    </source>
</evidence>
<dbReference type="InterPro" id="IPR049326">
    <property type="entry name" value="Rhodopsin_dom_fungi"/>
</dbReference>
<dbReference type="Proteomes" id="UP000469558">
    <property type="component" value="Unassembled WGS sequence"/>
</dbReference>
<comment type="caution">
    <text evidence="9">The sequence shown here is derived from an EMBL/GenBank/DDBJ whole genome shotgun (WGS) entry which is preliminary data.</text>
</comment>
<evidence type="ECO:0000259" key="8">
    <source>
        <dbReference type="Pfam" id="PF20684"/>
    </source>
</evidence>
<evidence type="ECO:0000256" key="2">
    <source>
        <dbReference type="ARBA" id="ARBA00022692"/>
    </source>
</evidence>
<evidence type="ECO:0000313" key="9">
    <source>
        <dbReference type="EMBL" id="TVY84311.1"/>
    </source>
</evidence>
<dbReference type="PANTHER" id="PTHR33048:SF157">
    <property type="entry name" value="INTEGRAL MEMBRANE PROTEIN"/>
    <property type="match status" value="1"/>
</dbReference>
<feature type="transmembrane region" description="Helical" evidence="7">
    <location>
        <begin position="9"/>
        <end position="29"/>
    </location>
</feature>
<evidence type="ECO:0000256" key="4">
    <source>
        <dbReference type="ARBA" id="ARBA00023136"/>
    </source>
</evidence>
<comment type="similarity">
    <text evidence="5">Belongs to the SAT4 family.</text>
</comment>
<comment type="subcellular location">
    <subcellularLocation>
        <location evidence="1">Membrane</location>
        <topology evidence="1">Multi-pass membrane protein</topology>
    </subcellularLocation>
</comment>
<dbReference type="AlphaFoldDB" id="A0A8T9CFM6"/>
<feature type="compositionally biased region" description="Low complexity" evidence="6">
    <location>
        <begin position="326"/>
        <end position="344"/>
    </location>
</feature>
<feature type="region of interest" description="Disordered" evidence="6">
    <location>
        <begin position="326"/>
        <end position="363"/>
    </location>
</feature>
<reference evidence="9 10" key="1">
    <citation type="submission" date="2018-05" db="EMBL/GenBank/DDBJ databases">
        <title>Genome sequencing and assembly of the regulated plant pathogen Lachnellula willkommii and related sister species for the development of diagnostic species identification markers.</title>
        <authorList>
            <person name="Giroux E."/>
            <person name="Bilodeau G."/>
        </authorList>
    </citation>
    <scope>NUCLEOTIDE SEQUENCE [LARGE SCALE GENOMIC DNA]</scope>
    <source>
        <strain evidence="9 10">CBS 268.59</strain>
    </source>
</reference>
<evidence type="ECO:0000256" key="3">
    <source>
        <dbReference type="ARBA" id="ARBA00022989"/>
    </source>
</evidence>
<evidence type="ECO:0000313" key="10">
    <source>
        <dbReference type="Proteomes" id="UP000469558"/>
    </source>
</evidence>
<gene>
    <name evidence="9" type="ORF">LSUE1_G001090</name>
</gene>
<dbReference type="OrthoDB" id="5393606at2759"/>
<feature type="transmembrane region" description="Helical" evidence="7">
    <location>
        <begin position="116"/>
        <end position="140"/>
    </location>
</feature>
<organism evidence="9 10">
    <name type="scientific">Lachnellula suecica</name>
    <dbReference type="NCBI Taxonomy" id="602035"/>
    <lineage>
        <taxon>Eukaryota</taxon>
        <taxon>Fungi</taxon>
        <taxon>Dikarya</taxon>
        <taxon>Ascomycota</taxon>
        <taxon>Pezizomycotina</taxon>
        <taxon>Leotiomycetes</taxon>
        <taxon>Helotiales</taxon>
        <taxon>Lachnaceae</taxon>
        <taxon>Lachnellula</taxon>
    </lineage>
</organism>
<feature type="transmembrane region" description="Helical" evidence="7">
    <location>
        <begin position="281"/>
        <end position="305"/>
    </location>
</feature>
<keyword evidence="3 7" id="KW-1133">Transmembrane helix</keyword>
<feature type="transmembrane region" description="Helical" evidence="7">
    <location>
        <begin position="202"/>
        <end position="224"/>
    </location>
</feature>
<keyword evidence="4 7" id="KW-0472">Membrane</keyword>
<dbReference type="InterPro" id="IPR052337">
    <property type="entry name" value="SAT4-like"/>
</dbReference>
<evidence type="ECO:0000256" key="6">
    <source>
        <dbReference type="SAM" id="MobiDB-lite"/>
    </source>
</evidence>
<keyword evidence="10" id="KW-1185">Reference proteome</keyword>
<accession>A0A8T9CFM6</accession>
<evidence type="ECO:0000256" key="5">
    <source>
        <dbReference type="ARBA" id="ARBA00038359"/>
    </source>
</evidence>